<dbReference type="EMBL" id="KB096743">
    <property type="protein sequence ID" value="ESO01558.1"/>
    <property type="molecule type" value="Genomic_DNA"/>
</dbReference>
<accession>T1EJT9</accession>
<dbReference type="EMBL" id="AMQM01004939">
    <property type="status" value="NOT_ANNOTATED_CDS"/>
    <property type="molecule type" value="Genomic_DNA"/>
</dbReference>
<dbReference type="OrthoDB" id="6219513at2759"/>
<dbReference type="Pfam" id="PF00757">
    <property type="entry name" value="Furin-like"/>
    <property type="match status" value="1"/>
</dbReference>
<dbReference type="InParanoid" id="T1EJT9"/>
<protein>
    <recommendedName>
        <fullName evidence="1">Furin-like cysteine-rich domain-containing protein</fullName>
    </recommendedName>
</protein>
<dbReference type="Gene3D" id="2.10.220.10">
    <property type="entry name" value="Hormone Receptor, Insulin-like Growth Factor Receptor 1, Chain A, domain 2"/>
    <property type="match status" value="1"/>
</dbReference>
<proteinExistence type="predicted"/>
<evidence type="ECO:0000259" key="1">
    <source>
        <dbReference type="Pfam" id="PF00757"/>
    </source>
</evidence>
<dbReference type="SMART" id="SM00261">
    <property type="entry name" value="FU"/>
    <property type="match status" value="1"/>
</dbReference>
<dbReference type="SUPFAM" id="SSF57184">
    <property type="entry name" value="Growth factor receptor domain"/>
    <property type="match status" value="1"/>
</dbReference>
<organism evidence="3 4">
    <name type="scientific">Helobdella robusta</name>
    <name type="common">Californian leech</name>
    <dbReference type="NCBI Taxonomy" id="6412"/>
    <lineage>
        <taxon>Eukaryota</taxon>
        <taxon>Metazoa</taxon>
        <taxon>Spiralia</taxon>
        <taxon>Lophotrochozoa</taxon>
        <taxon>Annelida</taxon>
        <taxon>Clitellata</taxon>
        <taxon>Hirudinea</taxon>
        <taxon>Rhynchobdellida</taxon>
        <taxon>Glossiphoniidae</taxon>
        <taxon>Helobdella</taxon>
    </lineage>
</organism>
<dbReference type="InterPro" id="IPR009030">
    <property type="entry name" value="Growth_fac_rcpt_cys_sf"/>
</dbReference>
<reference evidence="2 4" key="2">
    <citation type="journal article" date="2013" name="Nature">
        <title>Insights into bilaterian evolution from three spiralian genomes.</title>
        <authorList>
            <person name="Simakov O."/>
            <person name="Marletaz F."/>
            <person name="Cho S.J."/>
            <person name="Edsinger-Gonzales E."/>
            <person name="Havlak P."/>
            <person name="Hellsten U."/>
            <person name="Kuo D.H."/>
            <person name="Larsson T."/>
            <person name="Lv J."/>
            <person name="Arendt D."/>
            <person name="Savage R."/>
            <person name="Osoegawa K."/>
            <person name="de Jong P."/>
            <person name="Grimwood J."/>
            <person name="Chapman J.A."/>
            <person name="Shapiro H."/>
            <person name="Aerts A."/>
            <person name="Otillar R.P."/>
            <person name="Terry A.Y."/>
            <person name="Boore J.L."/>
            <person name="Grigoriev I.V."/>
            <person name="Lindberg D.R."/>
            <person name="Seaver E.C."/>
            <person name="Weisblat D.A."/>
            <person name="Putnam N.H."/>
            <person name="Rokhsar D.S."/>
        </authorList>
    </citation>
    <scope>NUCLEOTIDE SEQUENCE</scope>
</reference>
<evidence type="ECO:0000313" key="4">
    <source>
        <dbReference type="Proteomes" id="UP000015101"/>
    </source>
</evidence>
<evidence type="ECO:0000313" key="3">
    <source>
        <dbReference type="EnsemblMetazoa" id="HelroP146697"/>
    </source>
</evidence>
<sequence length="80" mass="8786">CSDRCNGRCYHNSVCCHDECAAGCHGLTDRDCNACAKLNDSGRCVSVCPSFQAYNATAFMWYPDPKGKFAHERNCVAECP</sequence>
<dbReference type="CTD" id="20196839"/>
<dbReference type="Proteomes" id="UP000015101">
    <property type="component" value="Unassembled WGS sequence"/>
</dbReference>
<feature type="domain" description="Furin-like cysteine-rich" evidence="1">
    <location>
        <begin position="1"/>
        <end position="80"/>
    </location>
</feature>
<dbReference type="KEGG" id="hro:HELRODRAFT_146697"/>
<name>T1EJT9_HELRO</name>
<dbReference type="RefSeq" id="XP_009020212.1">
    <property type="nucleotide sequence ID" value="XM_009021964.1"/>
</dbReference>
<reference evidence="4" key="1">
    <citation type="submission" date="2012-12" db="EMBL/GenBank/DDBJ databases">
        <authorList>
            <person name="Hellsten U."/>
            <person name="Grimwood J."/>
            <person name="Chapman J.A."/>
            <person name="Shapiro H."/>
            <person name="Aerts A."/>
            <person name="Otillar R.P."/>
            <person name="Terry A.Y."/>
            <person name="Boore J.L."/>
            <person name="Simakov O."/>
            <person name="Marletaz F."/>
            <person name="Cho S.-J."/>
            <person name="Edsinger-Gonzales E."/>
            <person name="Havlak P."/>
            <person name="Kuo D.-H."/>
            <person name="Larsson T."/>
            <person name="Lv J."/>
            <person name="Arendt D."/>
            <person name="Savage R."/>
            <person name="Osoegawa K."/>
            <person name="de Jong P."/>
            <person name="Lindberg D.R."/>
            <person name="Seaver E.C."/>
            <person name="Weisblat D.A."/>
            <person name="Putnam N.H."/>
            <person name="Grigoriev I.V."/>
            <person name="Rokhsar D.S."/>
        </authorList>
    </citation>
    <scope>NUCLEOTIDE SEQUENCE</scope>
</reference>
<dbReference type="EnsemblMetazoa" id="HelroT146697">
    <property type="protein sequence ID" value="HelroP146697"/>
    <property type="gene ID" value="HelroG146697"/>
</dbReference>
<dbReference type="STRING" id="6412.T1EJT9"/>
<dbReference type="InterPro" id="IPR006212">
    <property type="entry name" value="Furin_repeat"/>
</dbReference>
<dbReference type="OMA" id="FAHERNC"/>
<dbReference type="eggNOG" id="KOG1025">
    <property type="taxonomic scope" value="Eukaryota"/>
</dbReference>
<dbReference type="AlphaFoldDB" id="T1EJT9"/>
<keyword evidence="4" id="KW-1185">Reference proteome</keyword>
<dbReference type="HOGENOM" id="CLU_2596916_0_0_1"/>
<gene>
    <name evidence="3" type="primary">20196839</name>
    <name evidence="2" type="ORF">HELRODRAFT_146697</name>
</gene>
<evidence type="ECO:0000313" key="2">
    <source>
        <dbReference type="EMBL" id="ESO01558.1"/>
    </source>
</evidence>
<dbReference type="GeneID" id="20196839"/>
<dbReference type="InterPro" id="IPR006211">
    <property type="entry name" value="Furin-like_Cys-rich_dom"/>
</dbReference>
<dbReference type="EMBL" id="AMQM01004938">
    <property type="status" value="NOT_ANNOTATED_CDS"/>
    <property type="molecule type" value="Genomic_DNA"/>
</dbReference>
<reference evidence="3" key="3">
    <citation type="submission" date="2015-06" db="UniProtKB">
        <authorList>
            <consortium name="EnsemblMetazoa"/>
        </authorList>
    </citation>
    <scope>IDENTIFICATION</scope>
</reference>